<comment type="caution">
    <text evidence="1">The sequence shown here is derived from an EMBL/GenBank/DDBJ whole genome shotgun (WGS) entry which is preliminary data.</text>
</comment>
<gene>
    <name evidence="1" type="ORF">KSZ_72720</name>
</gene>
<reference evidence="1 2" key="1">
    <citation type="journal article" date="2021" name="Int. J. Syst. Evol. Microbiol.">
        <title>Reticulibacter mediterranei gen. nov., sp. nov., within the new family Reticulibacteraceae fam. nov., and Ktedonospora formicarum gen. nov., sp. nov., Ktedonobacter robiniae sp. nov., Dictyobacter formicarum sp. nov. and Dictyobacter arantiisoli sp. nov., belonging to the class Ktedonobacteria.</title>
        <authorList>
            <person name="Yabe S."/>
            <person name="Zheng Y."/>
            <person name="Wang C.M."/>
            <person name="Sakai Y."/>
            <person name="Abe K."/>
            <person name="Yokota A."/>
            <person name="Donadio S."/>
            <person name="Cavaletti L."/>
            <person name="Monciardini P."/>
        </authorList>
    </citation>
    <scope>NUCLEOTIDE SEQUENCE [LARGE SCALE GENOMIC DNA]</scope>
    <source>
        <strain evidence="1 2">SOSP1-9</strain>
    </source>
</reference>
<evidence type="ECO:0000313" key="2">
    <source>
        <dbReference type="Proteomes" id="UP000635565"/>
    </source>
</evidence>
<proteinExistence type="predicted"/>
<protein>
    <submittedName>
        <fullName evidence="1">Uncharacterized protein</fullName>
    </submittedName>
</protein>
<evidence type="ECO:0000313" key="1">
    <source>
        <dbReference type="EMBL" id="GHO89266.1"/>
    </source>
</evidence>
<name>A0ABQ3VW51_9CHLR</name>
<sequence length="93" mass="10989">MRQAATYQEAIARVEDLTQRICELDTLMEQKINQMLDEEVDLIGTWTILNRREALVREQHKLMDQWDDAINDLLRFLPSYVPERHGRPSMAGF</sequence>
<dbReference type="Proteomes" id="UP000635565">
    <property type="component" value="Unassembled WGS sequence"/>
</dbReference>
<dbReference type="EMBL" id="BNJJ01000033">
    <property type="protein sequence ID" value="GHO89266.1"/>
    <property type="molecule type" value="Genomic_DNA"/>
</dbReference>
<organism evidence="1 2">
    <name type="scientific">Dictyobacter formicarum</name>
    <dbReference type="NCBI Taxonomy" id="2778368"/>
    <lineage>
        <taxon>Bacteria</taxon>
        <taxon>Bacillati</taxon>
        <taxon>Chloroflexota</taxon>
        <taxon>Ktedonobacteria</taxon>
        <taxon>Ktedonobacterales</taxon>
        <taxon>Dictyobacteraceae</taxon>
        <taxon>Dictyobacter</taxon>
    </lineage>
</organism>
<keyword evidence="2" id="KW-1185">Reference proteome</keyword>
<accession>A0ABQ3VW51</accession>